<dbReference type="Gene3D" id="1.20.1510.10">
    <property type="entry name" value="Cation efflux protein transmembrane domain"/>
    <property type="match status" value="1"/>
</dbReference>
<accession>A0A4P8YS23</accession>
<keyword evidence="4" id="KW-1003">Cell membrane</keyword>
<keyword evidence="17" id="KW-1185">Reference proteome</keyword>
<evidence type="ECO:0000256" key="8">
    <source>
        <dbReference type="ARBA" id="ARBA00022906"/>
    </source>
</evidence>
<evidence type="ECO:0000259" key="15">
    <source>
        <dbReference type="Pfam" id="PF16916"/>
    </source>
</evidence>
<dbReference type="GO" id="GO:0005385">
    <property type="term" value="F:zinc ion transmembrane transporter activity"/>
    <property type="evidence" value="ECO:0007669"/>
    <property type="project" value="TreeGrafter"/>
</dbReference>
<dbReference type="NCBIfam" id="NF002923">
    <property type="entry name" value="PRK03557.1"/>
    <property type="match status" value="1"/>
</dbReference>
<comment type="similarity">
    <text evidence="2">Belongs to the cation diffusion facilitator (CDF) transporter (TC 2.A.4) family. SLC30A subfamily.</text>
</comment>
<feature type="transmembrane region" description="Helical" evidence="13">
    <location>
        <begin position="153"/>
        <end position="180"/>
    </location>
</feature>
<keyword evidence="11 13" id="KW-0472">Membrane</keyword>
<keyword evidence="9 13" id="KW-1133">Transmembrane helix</keyword>
<dbReference type="FunFam" id="1.20.1510.10:FF:000016">
    <property type="entry name" value="Zinc transporter ZitB"/>
    <property type="match status" value="1"/>
</dbReference>
<dbReference type="InterPro" id="IPR036837">
    <property type="entry name" value="Cation_efflux_CTD_sf"/>
</dbReference>
<keyword evidence="7" id="KW-0862">Zinc</keyword>
<dbReference type="EMBL" id="CP040428">
    <property type="protein sequence ID" value="QCT22694.1"/>
    <property type="molecule type" value="Genomic_DNA"/>
</dbReference>
<dbReference type="InterPro" id="IPR058533">
    <property type="entry name" value="Cation_efflux_TM"/>
</dbReference>
<sequence length="311" mass="34169">MAHSHTQTASPQDANARRLLIAFSITALFMVAEVIGGLISGSLALLADAGHMLTDAAALLVALLAVHFARRPASGRHTFGWLRLTTLAAFVNAIALVVITIFIVWEAIVRFQNPQPVAGKTMLIIAFAGLLANLFSFWVLHGGGEERNMNVRAAALHVLGDLLGSVGAIAAALVILWTGWTPIDPILSVLVSCLVLRSAWRLLKESMNELMEGAPVTLDIAALKRDLSRTIPEVRNVHHVHIWLVGEKPLMTLHVQVIPPHDHDALLHRILHFLAHEYQIEHATVQMEYQPCHGSECDLNEKTAHHHHHHH</sequence>
<dbReference type="KEGG" id="izh:FEM41_13620"/>
<keyword evidence="3" id="KW-0813">Transport</keyword>
<feature type="transmembrane region" description="Helical" evidence="13">
    <location>
        <begin position="20"/>
        <end position="46"/>
    </location>
</feature>
<reference evidence="16 17" key="1">
    <citation type="submission" date="2019-05" db="EMBL/GenBank/DDBJ databases">
        <title>Complete genome sequence of Izhakiella calystegiae KSNA2, an endophyte isolated from beach morning glory (Calystegia soldanella).</title>
        <authorList>
            <person name="Jiang L."/>
            <person name="Jeong J.C."/>
            <person name="Kim C.Y."/>
            <person name="Kim D.H."/>
            <person name="Kim S.W."/>
            <person name="Lee j."/>
        </authorList>
    </citation>
    <scope>NUCLEOTIDE SEQUENCE [LARGE SCALE GENOMIC DNA]</scope>
    <source>
        <strain evidence="16 17">KSNA2</strain>
    </source>
</reference>
<dbReference type="Proteomes" id="UP000302163">
    <property type="component" value="Chromosome"/>
</dbReference>
<dbReference type="NCBIfam" id="TIGR01297">
    <property type="entry name" value="CDF"/>
    <property type="match status" value="1"/>
</dbReference>
<organism evidence="16 17">
    <name type="scientific">Jejubacter calystegiae</name>
    <dbReference type="NCBI Taxonomy" id="2579935"/>
    <lineage>
        <taxon>Bacteria</taxon>
        <taxon>Pseudomonadati</taxon>
        <taxon>Pseudomonadota</taxon>
        <taxon>Gammaproteobacteria</taxon>
        <taxon>Enterobacterales</taxon>
        <taxon>Enterobacteriaceae</taxon>
        <taxon>Jejubacter</taxon>
    </lineage>
</organism>
<evidence type="ECO:0000256" key="9">
    <source>
        <dbReference type="ARBA" id="ARBA00022989"/>
    </source>
</evidence>
<keyword evidence="6 13" id="KW-0812">Transmembrane</keyword>
<dbReference type="PANTHER" id="PTHR11562">
    <property type="entry name" value="CATION EFFLUX PROTEIN/ ZINC TRANSPORTER"/>
    <property type="match status" value="1"/>
</dbReference>
<dbReference type="InterPro" id="IPR002524">
    <property type="entry name" value="Cation_efflux"/>
</dbReference>
<evidence type="ECO:0000256" key="1">
    <source>
        <dbReference type="ARBA" id="ARBA00004429"/>
    </source>
</evidence>
<dbReference type="Pfam" id="PF16916">
    <property type="entry name" value="ZT_dimer"/>
    <property type="match status" value="1"/>
</dbReference>
<dbReference type="AlphaFoldDB" id="A0A4P8YS23"/>
<feature type="transmembrane region" description="Helical" evidence="13">
    <location>
        <begin position="81"/>
        <end position="105"/>
    </location>
</feature>
<evidence type="ECO:0000313" key="17">
    <source>
        <dbReference type="Proteomes" id="UP000302163"/>
    </source>
</evidence>
<evidence type="ECO:0000256" key="7">
    <source>
        <dbReference type="ARBA" id="ARBA00022833"/>
    </source>
</evidence>
<dbReference type="SUPFAM" id="SSF160240">
    <property type="entry name" value="Cation efflux protein cytoplasmic domain-like"/>
    <property type="match status" value="1"/>
</dbReference>
<name>A0A4P8YS23_9ENTR</name>
<dbReference type="InterPro" id="IPR027469">
    <property type="entry name" value="Cation_efflux_TMD_sf"/>
</dbReference>
<evidence type="ECO:0000256" key="6">
    <source>
        <dbReference type="ARBA" id="ARBA00022692"/>
    </source>
</evidence>
<feature type="transmembrane region" description="Helical" evidence="13">
    <location>
        <begin position="117"/>
        <end position="141"/>
    </location>
</feature>
<evidence type="ECO:0000256" key="5">
    <source>
        <dbReference type="ARBA" id="ARBA00022519"/>
    </source>
</evidence>
<evidence type="ECO:0000256" key="13">
    <source>
        <dbReference type="SAM" id="Phobius"/>
    </source>
</evidence>
<proteinExistence type="inferred from homology"/>
<dbReference type="OrthoDB" id="9809646at2"/>
<keyword evidence="8" id="KW-0864">Zinc transport</keyword>
<feature type="domain" description="Cation efflux protein transmembrane" evidence="14">
    <location>
        <begin position="19"/>
        <end position="211"/>
    </location>
</feature>
<feature type="domain" description="Cation efflux protein cytoplasmic" evidence="15">
    <location>
        <begin position="219"/>
        <end position="288"/>
    </location>
</feature>
<evidence type="ECO:0000256" key="2">
    <source>
        <dbReference type="ARBA" id="ARBA00008873"/>
    </source>
</evidence>
<dbReference type="RefSeq" id="WP_138099200.1">
    <property type="nucleotide sequence ID" value="NZ_CP040428.1"/>
</dbReference>
<dbReference type="Pfam" id="PF01545">
    <property type="entry name" value="Cation_efflux"/>
    <property type="match status" value="1"/>
</dbReference>
<dbReference type="InterPro" id="IPR050681">
    <property type="entry name" value="CDF/SLC30A"/>
</dbReference>
<evidence type="ECO:0000256" key="4">
    <source>
        <dbReference type="ARBA" id="ARBA00022475"/>
    </source>
</evidence>
<evidence type="ECO:0000256" key="12">
    <source>
        <dbReference type="ARBA" id="ARBA00068925"/>
    </source>
</evidence>
<dbReference type="PANTHER" id="PTHR11562:SF17">
    <property type="entry name" value="RE54080P-RELATED"/>
    <property type="match status" value="1"/>
</dbReference>
<keyword evidence="10" id="KW-0406">Ion transport</keyword>
<evidence type="ECO:0000313" key="16">
    <source>
        <dbReference type="EMBL" id="QCT22694.1"/>
    </source>
</evidence>
<feature type="transmembrane region" description="Helical" evidence="13">
    <location>
        <begin position="52"/>
        <end position="69"/>
    </location>
</feature>
<dbReference type="GO" id="GO:0005886">
    <property type="term" value="C:plasma membrane"/>
    <property type="evidence" value="ECO:0007669"/>
    <property type="project" value="UniProtKB-SubCell"/>
</dbReference>
<gene>
    <name evidence="16" type="primary">zitB</name>
    <name evidence="16" type="ORF">FEM41_13620</name>
</gene>
<protein>
    <recommendedName>
        <fullName evidence="12">Zinc transporter ZitB</fullName>
    </recommendedName>
</protein>
<dbReference type="SUPFAM" id="SSF161111">
    <property type="entry name" value="Cation efflux protein transmembrane domain-like"/>
    <property type="match status" value="1"/>
</dbReference>
<evidence type="ECO:0000259" key="14">
    <source>
        <dbReference type="Pfam" id="PF01545"/>
    </source>
</evidence>
<evidence type="ECO:0000256" key="11">
    <source>
        <dbReference type="ARBA" id="ARBA00023136"/>
    </source>
</evidence>
<keyword evidence="5" id="KW-0997">Cell inner membrane</keyword>
<comment type="subcellular location">
    <subcellularLocation>
        <location evidence="1">Cell inner membrane</location>
        <topology evidence="1">Multi-pass membrane protein</topology>
    </subcellularLocation>
</comment>
<evidence type="ECO:0000256" key="10">
    <source>
        <dbReference type="ARBA" id="ARBA00023065"/>
    </source>
</evidence>
<evidence type="ECO:0000256" key="3">
    <source>
        <dbReference type="ARBA" id="ARBA00022448"/>
    </source>
</evidence>
<dbReference type="InterPro" id="IPR027470">
    <property type="entry name" value="Cation_efflux_CTD"/>
</dbReference>